<feature type="domain" description="DUF8004" evidence="2">
    <location>
        <begin position="397"/>
        <end position="489"/>
    </location>
</feature>
<dbReference type="OrthoDB" id="5300331at2759"/>
<accession>A0A517LPW5</accession>
<proteinExistence type="predicted"/>
<dbReference type="Proteomes" id="UP000316270">
    <property type="component" value="Chromosome 18"/>
</dbReference>
<dbReference type="AlphaFoldDB" id="A0A517LPW5"/>
<dbReference type="EMBL" id="CP042202">
    <property type="protein sequence ID" value="QDS77636.1"/>
    <property type="molecule type" value="Genomic_DNA"/>
</dbReference>
<dbReference type="Pfam" id="PF26013">
    <property type="entry name" value="DUF8004"/>
    <property type="match status" value="1"/>
</dbReference>
<feature type="compositionally biased region" description="Polar residues" evidence="1">
    <location>
        <begin position="283"/>
        <end position="293"/>
    </location>
</feature>
<evidence type="ECO:0000256" key="1">
    <source>
        <dbReference type="SAM" id="MobiDB-lite"/>
    </source>
</evidence>
<feature type="region of interest" description="Disordered" evidence="1">
    <location>
        <begin position="1"/>
        <end position="143"/>
    </location>
</feature>
<feature type="region of interest" description="Disordered" evidence="1">
    <location>
        <begin position="264"/>
        <end position="304"/>
    </location>
</feature>
<sequence length="925" mass="100586">MGHLQKKPNDRLSKMFDNGSVPNLTAPFPTERRAVSHQQSASVDRQNAPWMPPPPPQQRAASAQVPNVRLPPPLDTSDHIVRKPVPNPSERRAVSANSSPTTSNGLYPIRSNQSAHSGWVPPPLQASSPRTLAVPGPPSPTISTATTFKKEKRKSWFVGAGTKLTKPGREEVVNSPPSWILGHGDARPAYDASALLGAHQVNELWNPIGDVFVYLFPRTSGHGPSFRVSSSTFSSSTVLTEIAFGKLYSYPGAGQTTAALSQAGRRQVSSESSRQPYFRGDANASTSSASQTDPSEDSLDSLSLEEEEGRHIHLQLPIALSADGGGAGAGALKLTSNDIDTLVSARNLFAFLTGQSIVATEQRPSIFSVFSKIADLLNRFGFSNLDGSTFGEVANGSFDCYIEELRLADVRGSRTATIEAIVLGERMRSVLLYNEAFVHGAGKWHDLVELKDPKFDMISVKTRTRMERAALDLDQRKRNINSKLGDFDFPAIFAGIMNSKTADESKQVKFEEWRNAFNSTRKWFMSYYRSKYGSWPPKASSKKNTLETSGLNRIVLKDLYQDLGNLYDLLVDKQSLTTRTTDMVIEDDDTEDVDGPMQRALRKVLNEYDRSTPPVQPPIPFDTPLIPQLKPSGNASADKKTTAKKLKKENLDDVLKASYNQDANIPTPFLDSFKDYEHREANNSTIRHVGDLRQGQWLFLYAVIQSLPMLVVDAPAVKWTQGVEYFLCEPPRSGVPWAKEMSTAYTYYAVAGGGGVVSLPSDIIEFGVEGIYRRSHCWIKAEEWTKHSTMLSAAVEETLHRSTNLGNEGGLDPLAPPPHFGAPGALSSTPRSRSASPGSEGGRGSNRQSIMLSGLEALPMPGSSAFGPGGFAAMGSQPGSPVLGSRPSSSRHVLAAGPGDPTKTFDAILGSMQQPGADKKKKGKK</sequence>
<evidence type="ECO:0000259" key="2">
    <source>
        <dbReference type="Pfam" id="PF26013"/>
    </source>
</evidence>
<feature type="compositionally biased region" description="Polar residues" evidence="1">
    <location>
        <begin position="36"/>
        <end position="45"/>
    </location>
</feature>
<feature type="compositionally biased region" description="Polar residues" evidence="1">
    <location>
        <begin position="826"/>
        <end position="837"/>
    </location>
</feature>
<feature type="compositionally biased region" description="Acidic residues" evidence="1">
    <location>
        <begin position="294"/>
        <end position="304"/>
    </location>
</feature>
<dbReference type="PANTHER" id="PTHR39601">
    <property type="entry name" value="CHORIOGENIN HMINOR"/>
    <property type="match status" value="1"/>
</dbReference>
<feature type="region of interest" description="Disordered" evidence="1">
    <location>
        <begin position="868"/>
        <end position="903"/>
    </location>
</feature>
<dbReference type="PANTHER" id="PTHR39601:SF2">
    <property type="entry name" value="CHORIOGENIN HMINOR"/>
    <property type="match status" value="1"/>
</dbReference>
<evidence type="ECO:0000313" key="4">
    <source>
        <dbReference type="Proteomes" id="UP000316270"/>
    </source>
</evidence>
<organism evidence="3 4">
    <name type="scientific">Venturia effusa</name>
    <dbReference type="NCBI Taxonomy" id="50376"/>
    <lineage>
        <taxon>Eukaryota</taxon>
        <taxon>Fungi</taxon>
        <taxon>Dikarya</taxon>
        <taxon>Ascomycota</taxon>
        <taxon>Pezizomycotina</taxon>
        <taxon>Dothideomycetes</taxon>
        <taxon>Pleosporomycetidae</taxon>
        <taxon>Venturiales</taxon>
        <taxon>Venturiaceae</taxon>
        <taxon>Venturia</taxon>
    </lineage>
</organism>
<feature type="compositionally biased region" description="Polar residues" evidence="1">
    <location>
        <begin position="95"/>
        <end position="116"/>
    </location>
</feature>
<feature type="region of interest" description="Disordered" evidence="1">
    <location>
        <begin position="803"/>
        <end position="847"/>
    </location>
</feature>
<keyword evidence="4" id="KW-1185">Reference proteome</keyword>
<gene>
    <name evidence="3" type="ORF">FKW77_002681</name>
</gene>
<reference evidence="3 4" key="1">
    <citation type="submission" date="2019-07" db="EMBL/GenBank/DDBJ databases">
        <title>Finished genome of Venturia effusa.</title>
        <authorList>
            <person name="Young C.A."/>
            <person name="Cox M.P."/>
            <person name="Ganley A.R.D."/>
            <person name="David W.J."/>
        </authorList>
    </citation>
    <scope>NUCLEOTIDE SEQUENCE [LARGE SCALE GENOMIC DNA]</scope>
    <source>
        <strain evidence="4">albino</strain>
    </source>
</reference>
<name>A0A517LPW5_9PEZI</name>
<protein>
    <recommendedName>
        <fullName evidence="2">DUF8004 domain-containing protein</fullName>
    </recommendedName>
</protein>
<evidence type="ECO:0000313" key="3">
    <source>
        <dbReference type="EMBL" id="QDS77636.1"/>
    </source>
</evidence>
<dbReference type="InterPro" id="IPR058317">
    <property type="entry name" value="DUF8004"/>
</dbReference>
<dbReference type="STRING" id="50376.A0A517LPW5"/>